<protein>
    <submittedName>
        <fullName evidence="1">Uncharacterized protein</fullName>
    </submittedName>
</protein>
<accession>A0AAV5MSC5</accession>
<dbReference type="AlphaFoldDB" id="A0AAV5MSC5"/>
<sequence length="66" mass="7527">MVLPILEVAVTVYGTVHRHCSCTDGQQLTGIKCLVWRCLVMWRLIEIALRLGVVMVTLLLNPWYSN</sequence>
<comment type="caution">
    <text evidence="1">The sequence shown here is derived from an EMBL/GenBank/DDBJ whole genome shotgun (WGS) entry which is preliminary data.</text>
</comment>
<keyword evidence="2" id="KW-1185">Reference proteome</keyword>
<evidence type="ECO:0000313" key="2">
    <source>
        <dbReference type="Proteomes" id="UP001054252"/>
    </source>
</evidence>
<evidence type="ECO:0000313" key="1">
    <source>
        <dbReference type="EMBL" id="GKV52489.1"/>
    </source>
</evidence>
<name>A0AAV5MSC5_9ROSI</name>
<dbReference type="Proteomes" id="UP001054252">
    <property type="component" value="Unassembled WGS sequence"/>
</dbReference>
<gene>
    <name evidence="1" type="ORF">SLEP1_g59065</name>
</gene>
<dbReference type="EMBL" id="BPVZ01000721">
    <property type="protein sequence ID" value="GKV52489.1"/>
    <property type="molecule type" value="Genomic_DNA"/>
</dbReference>
<proteinExistence type="predicted"/>
<reference evidence="1 2" key="1">
    <citation type="journal article" date="2021" name="Commun. Biol.">
        <title>The genome of Shorea leprosula (Dipterocarpaceae) highlights the ecological relevance of drought in aseasonal tropical rainforests.</title>
        <authorList>
            <person name="Ng K.K.S."/>
            <person name="Kobayashi M.J."/>
            <person name="Fawcett J.A."/>
            <person name="Hatakeyama M."/>
            <person name="Paape T."/>
            <person name="Ng C.H."/>
            <person name="Ang C.C."/>
            <person name="Tnah L.H."/>
            <person name="Lee C.T."/>
            <person name="Nishiyama T."/>
            <person name="Sese J."/>
            <person name="O'Brien M.J."/>
            <person name="Copetti D."/>
            <person name="Mohd Noor M.I."/>
            <person name="Ong R.C."/>
            <person name="Putra M."/>
            <person name="Sireger I.Z."/>
            <person name="Indrioko S."/>
            <person name="Kosugi Y."/>
            <person name="Izuno A."/>
            <person name="Isagi Y."/>
            <person name="Lee S.L."/>
            <person name="Shimizu K.K."/>
        </authorList>
    </citation>
    <scope>NUCLEOTIDE SEQUENCE [LARGE SCALE GENOMIC DNA]</scope>
    <source>
        <strain evidence="1">214</strain>
    </source>
</reference>
<organism evidence="1 2">
    <name type="scientific">Rubroshorea leprosula</name>
    <dbReference type="NCBI Taxonomy" id="152421"/>
    <lineage>
        <taxon>Eukaryota</taxon>
        <taxon>Viridiplantae</taxon>
        <taxon>Streptophyta</taxon>
        <taxon>Embryophyta</taxon>
        <taxon>Tracheophyta</taxon>
        <taxon>Spermatophyta</taxon>
        <taxon>Magnoliopsida</taxon>
        <taxon>eudicotyledons</taxon>
        <taxon>Gunneridae</taxon>
        <taxon>Pentapetalae</taxon>
        <taxon>rosids</taxon>
        <taxon>malvids</taxon>
        <taxon>Malvales</taxon>
        <taxon>Dipterocarpaceae</taxon>
        <taxon>Rubroshorea</taxon>
    </lineage>
</organism>